<dbReference type="Pfam" id="PF25299">
    <property type="entry name" value="ZZ_ADA2"/>
    <property type="match status" value="1"/>
</dbReference>
<dbReference type="RefSeq" id="XP_009018629.1">
    <property type="nucleotide sequence ID" value="XM_009020381.1"/>
</dbReference>
<reference evidence="6 8" key="2">
    <citation type="journal article" date="2013" name="Nature">
        <title>Insights into bilaterian evolution from three spiralian genomes.</title>
        <authorList>
            <person name="Simakov O."/>
            <person name="Marletaz F."/>
            <person name="Cho S.J."/>
            <person name="Edsinger-Gonzales E."/>
            <person name="Havlak P."/>
            <person name="Hellsten U."/>
            <person name="Kuo D.H."/>
            <person name="Larsson T."/>
            <person name="Lv J."/>
            <person name="Arendt D."/>
            <person name="Savage R."/>
            <person name="Osoegawa K."/>
            <person name="de Jong P."/>
            <person name="Grimwood J."/>
            <person name="Chapman J.A."/>
            <person name="Shapiro H."/>
            <person name="Aerts A."/>
            <person name="Otillar R.P."/>
            <person name="Terry A.Y."/>
            <person name="Boore J.L."/>
            <person name="Grigoriev I.V."/>
            <person name="Lindberg D.R."/>
            <person name="Seaver E.C."/>
            <person name="Weisblat D.A."/>
            <person name="Putnam N.H."/>
            <person name="Rokhsar D.S."/>
        </authorList>
    </citation>
    <scope>NUCLEOTIDE SEQUENCE</scope>
</reference>
<evidence type="ECO:0000313" key="7">
    <source>
        <dbReference type="EnsemblMetazoa" id="HelroP173785"/>
    </source>
</evidence>
<sequence length="109" mass="12582">MEIDDCQPPAEICQKCREALNERFIKCTQCPNSLILCLKCFSQGEELESHDNSHDYEVHSKNSVRLMLFGDRWTVEEESSLLEAVEHFGFGKCEEHYLLYYVDGSIGKS</sequence>
<dbReference type="Gene3D" id="3.30.60.90">
    <property type="match status" value="1"/>
</dbReference>
<dbReference type="eggNOG" id="KOG0457">
    <property type="taxonomic scope" value="Eukaryota"/>
</dbReference>
<name>T1F782_HELRO</name>
<dbReference type="AlphaFoldDB" id="T1F782"/>
<evidence type="ECO:0000313" key="8">
    <source>
        <dbReference type="Proteomes" id="UP000015101"/>
    </source>
</evidence>
<keyword evidence="8" id="KW-1185">Reference proteome</keyword>
<keyword evidence="3" id="KW-0862">Zinc</keyword>
<dbReference type="Proteomes" id="UP000015101">
    <property type="component" value="Unassembled WGS sequence"/>
</dbReference>
<dbReference type="STRING" id="6412.T1F782"/>
<keyword evidence="1" id="KW-0479">Metal-binding</keyword>
<dbReference type="GeneID" id="20204681"/>
<dbReference type="SUPFAM" id="SSF57850">
    <property type="entry name" value="RING/U-box"/>
    <property type="match status" value="1"/>
</dbReference>
<dbReference type="InterPro" id="IPR000433">
    <property type="entry name" value="Znf_ZZ"/>
</dbReference>
<protein>
    <recommendedName>
        <fullName evidence="5">ZZ-type domain-containing protein</fullName>
    </recommendedName>
</protein>
<dbReference type="EMBL" id="KB096633">
    <property type="protein sequence ID" value="ESO03481.1"/>
    <property type="molecule type" value="Genomic_DNA"/>
</dbReference>
<dbReference type="OMA" id="WTARDEL"/>
<reference evidence="7" key="3">
    <citation type="submission" date="2015-06" db="UniProtKB">
        <authorList>
            <consortium name="EnsemblMetazoa"/>
        </authorList>
    </citation>
    <scope>IDENTIFICATION</scope>
</reference>
<evidence type="ECO:0000313" key="6">
    <source>
        <dbReference type="EMBL" id="ESO03481.1"/>
    </source>
</evidence>
<evidence type="ECO:0000256" key="4">
    <source>
        <dbReference type="PROSITE-ProRule" id="PRU00228"/>
    </source>
</evidence>
<evidence type="ECO:0000256" key="2">
    <source>
        <dbReference type="ARBA" id="ARBA00022771"/>
    </source>
</evidence>
<proteinExistence type="predicted"/>
<dbReference type="EnsemblMetazoa" id="HelroT173785">
    <property type="protein sequence ID" value="HelroP173785"/>
    <property type="gene ID" value="HelroG173785"/>
</dbReference>
<dbReference type="PROSITE" id="PS50135">
    <property type="entry name" value="ZF_ZZ_2"/>
    <property type="match status" value="1"/>
</dbReference>
<dbReference type="PANTHER" id="PTHR12374:SF20">
    <property type="entry name" value="TRANSCRIPTIONAL ADAPTER 2-ALPHA"/>
    <property type="match status" value="1"/>
</dbReference>
<dbReference type="HOGENOM" id="CLU_2186776_0_0_1"/>
<dbReference type="KEGG" id="hro:HELRODRAFT_173785"/>
<gene>
    <name evidence="7" type="primary">20204681</name>
    <name evidence="6" type="ORF">HELRODRAFT_173785</name>
</gene>
<dbReference type="GO" id="GO:0008270">
    <property type="term" value="F:zinc ion binding"/>
    <property type="evidence" value="ECO:0007669"/>
    <property type="project" value="UniProtKB-KW"/>
</dbReference>
<accession>T1F782</accession>
<evidence type="ECO:0000256" key="3">
    <source>
        <dbReference type="ARBA" id="ARBA00022833"/>
    </source>
</evidence>
<evidence type="ECO:0000256" key="1">
    <source>
        <dbReference type="ARBA" id="ARBA00022723"/>
    </source>
</evidence>
<dbReference type="OrthoDB" id="270417at2759"/>
<keyword evidence="2 4" id="KW-0863">Zinc-finger</keyword>
<feature type="domain" description="ZZ-type" evidence="5">
    <location>
        <begin position="8"/>
        <end position="64"/>
    </location>
</feature>
<organism evidence="7 8">
    <name type="scientific">Helobdella robusta</name>
    <name type="common">Californian leech</name>
    <dbReference type="NCBI Taxonomy" id="6412"/>
    <lineage>
        <taxon>Eukaryota</taxon>
        <taxon>Metazoa</taxon>
        <taxon>Spiralia</taxon>
        <taxon>Lophotrochozoa</taxon>
        <taxon>Annelida</taxon>
        <taxon>Clitellata</taxon>
        <taxon>Hirudinea</taxon>
        <taxon>Rhynchobdellida</taxon>
        <taxon>Glossiphoniidae</taxon>
        <taxon>Helobdella</taxon>
    </lineage>
</organism>
<dbReference type="InParanoid" id="T1F782"/>
<dbReference type="CTD" id="20204681"/>
<dbReference type="EMBL" id="AMQM01004719">
    <property type="status" value="NOT_ANNOTATED_CDS"/>
    <property type="molecule type" value="Genomic_DNA"/>
</dbReference>
<evidence type="ECO:0000259" key="5">
    <source>
        <dbReference type="PROSITE" id="PS50135"/>
    </source>
</evidence>
<dbReference type="PANTHER" id="PTHR12374">
    <property type="entry name" value="TRANSCRIPTIONAL ADAPTOR 2 ADA2 -RELATED"/>
    <property type="match status" value="1"/>
</dbReference>
<reference evidence="8" key="1">
    <citation type="submission" date="2012-12" db="EMBL/GenBank/DDBJ databases">
        <authorList>
            <person name="Hellsten U."/>
            <person name="Grimwood J."/>
            <person name="Chapman J.A."/>
            <person name="Shapiro H."/>
            <person name="Aerts A."/>
            <person name="Otillar R.P."/>
            <person name="Terry A.Y."/>
            <person name="Boore J.L."/>
            <person name="Simakov O."/>
            <person name="Marletaz F."/>
            <person name="Cho S.-J."/>
            <person name="Edsinger-Gonzales E."/>
            <person name="Havlak P."/>
            <person name="Kuo D.-H."/>
            <person name="Larsson T."/>
            <person name="Lv J."/>
            <person name="Arendt D."/>
            <person name="Savage R."/>
            <person name="Osoegawa K."/>
            <person name="de Jong P."/>
            <person name="Lindberg D.R."/>
            <person name="Seaver E.C."/>
            <person name="Weisblat D.A."/>
            <person name="Putnam N.H."/>
            <person name="Grigoriev I.V."/>
            <person name="Rokhsar D.S."/>
        </authorList>
    </citation>
    <scope>NUCLEOTIDE SEQUENCE</scope>
</reference>
<dbReference type="InterPro" id="IPR043145">
    <property type="entry name" value="Znf_ZZ_sf"/>
</dbReference>